<keyword evidence="3" id="KW-0812">Transmembrane</keyword>
<evidence type="ECO:0000313" key="7">
    <source>
        <dbReference type="Proteomes" id="UP000053766"/>
    </source>
</evidence>
<evidence type="ECO:0000256" key="3">
    <source>
        <dbReference type="ARBA" id="ARBA00022692"/>
    </source>
</evidence>
<evidence type="ECO:0000256" key="5">
    <source>
        <dbReference type="ARBA" id="ARBA00023136"/>
    </source>
</evidence>
<dbReference type="Proteomes" id="UP000053766">
    <property type="component" value="Unassembled WGS sequence"/>
</dbReference>
<keyword evidence="5" id="KW-0472">Membrane</keyword>
<protein>
    <submittedName>
        <fullName evidence="6">Signal peptide protein, YSIRK family</fullName>
    </submittedName>
</protein>
<dbReference type="GO" id="GO:0008104">
    <property type="term" value="P:intracellular protein localization"/>
    <property type="evidence" value="ECO:0007669"/>
    <property type="project" value="TreeGrafter"/>
</dbReference>
<evidence type="ECO:0000256" key="1">
    <source>
        <dbReference type="ARBA" id="ARBA00004370"/>
    </source>
</evidence>
<dbReference type="Pfam" id="PF14778">
    <property type="entry name" value="ODR4-like"/>
    <property type="match status" value="1"/>
</dbReference>
<reference evidence="6 7" key="1">
    <citation type="submission" date="2013-11" db="EMBL/GenBank/DDBJ databases">
        <title>Draft genome of the bovine lungworm Dictyocaulus viviparus.</title>
        <authorList>
            <person name="Mitreva M."/>
        </authorList>
    </citation>
    <scope>NUCLEOTIDE SEQUENCE [LARGE SCALE GENOMIC DNA]</scope>
    <source>
        <strain evidence="6 7">HannoverDv2000</strain>
    </source>
</reference>
<dbReference type="GO" id="GO:0012505">
    <property type="term" value="C:endomembrane system"/>
    <property type="evidence" value="ECO:0007669"/>
    <property type="project" value="TreeGrafter"/>
</dbReference>
<gene>
    <name evidence="6" type="ORF">DICVIV_03082</name>
</gene>
<dbReference type="InterPro" id="IPR029454">
    <property type="entry name" value="ODR-4-like"/>
</dbReference>
<name>A0A0D8Y843_DICVI</name>
<keyword evidence="7" id="KW-1185">Reference proteome</keyword>
<accession>A0A0D8Y843</accession>
<proteinExistence type="inferred from homology"/>
<comment type="subcellular location">
    <subcellularLocation>
        <location evidence="1">Membrane</location>
    </subcellularLocation>
</comment>
<keyword evidence="4" id="KW-1133">Transmembrane helix</keyword>
<reference evidence="7" key="2">
    <citation type="journal article" date="2016" name="Sci. Rep.">
        <title>Dictyocaulus viviparus genome, variome and transcriptome elucidate lungworm biology and support future intervention.</title>
        <authorList>
            <person name="McNulty S.N."/>
            <person name="Strube C."/>
            <person name="Rosa B.A."/>
            <person name="Martin J.C."/>
            <person name="Tyagi R."/>
            <person name="Choi Y.J."/>
            <person name="Wang Q."/>
            <person name="Hallsworth Pepin K."/>
            <person name="Zhang X."/>
            <person name="Ozersky P."/>
            <person name="Wilson R.K."/>
            <person name="Sternberg P.W."/>
            <person name="Gasser R.B."/>
            <person name="Mitreva M."/>
        </authorList>
    </citation>
    <scope>NUCLEOTIDE SEQUENCE [LARGE SCALE GENOMIC DNA]</scope>
    <source>
        <strain evidence="7">HannoverDv2000</strain>
    </source>
</reference>
<dbReference type="AlphaFoldDB" id="A0A0D8Y843"/>
<evidence type="ECO:0000256" key="4">
    <source>
        <dbReference type="ARBA" id="ARBA00022989"/>
    </source>
</evidence>
<dbReference type="GO" id="GO:0016020">
    <property type="term" value="C:membrane"/>
    <property type="evidence" value="ECO:0007669"/>
    <property type="project" value="UniProtKB-SubCell"/>
</dbReference>
<evidence type="ECO:0000313" key="6">
    <source>
        <dbReference type="EMBL" id="KJH50736.1"/>
    </source>
</evidence>
<dbReference type="EMBL" id="KN716198">
    <property type="protein sequence ID" value="KJH50736.1"/>
    <property type="molecule type" value="Genomic_DNA"/>
</dbReference>
<sequence>MRDESEQLFKDVKKKKVDSVTVQTFIDASDSIENVCESQNATNLHEISFDIEIRAAIPAKSKVGVAVAAVKHHLVRSLTARAELQYESMDVVEEAIAAPCSVHQMPRSATTVLHSHPAILFTDYLFESDTVEDAQKNFDELLGLKVNKGKLLGTQLNRQFSSRDYIDDGWERCLELNEMEMVRAPLDDTPVVNFKRKSSIGSTCSLLAALSVIIAIVSIESDT</sequence>
<dbReference type="PANTHER" id="PTHR33966:SF1">
    <property type="entry name" value="PROTEIN ODR-4 HOMOLOG"/>
    <property type="match status" value="1"/>
</dbReference>
<evidence type="ECO:0000256" key="2">
    <source>
        <dbReference type="ARBA" id="ARBA00010131"/>
    </source>
</evidence>
<dbReference type="PANTHER" id="PTHR33966">
    <property type="entry name" value="PROTEIN ODR-4 HOMOLOG"/>
    <property type="match status" value="1"/>
</dbReference>
<organism evidence="6 7">
    <name type="scientific">Dictyocaulus viviparus</name>
    <name type="common">Bovine lungworm</name>
    <dbReference type="NCBI Taxonomy" id="29172"/>
    <lineage>
        <taxon>Eukaryota</taxon>
        <taxon>Metazoa</taxon>
        <taxon>Ecdysozoa</taxon>
        <taxon>Nematoda</taxon>
        <taxon>Chromadorea</taxon>
        <taxon>Rhabditida</taxon>
        <taxon>Rhabditina</taxon>
        <taxon>Rhabditomorpha</taxon>
        <taxon>Strongyloidea</taxon>
        <taxon>Metastrongylidae</taxon>
        <taxon>Dictyocaulus</taxon>
    </lineage>
</organism>
<dbReference type="STRING" id="29172.A0A0D8Y843"/>
<comment type="similarity">
    <text evidence="2">Belongs to the ODR-4 family.</text>
</comment>
<dbReference type="OrthoDB" id="21458at2759"/>